<feature type="compositionally biased region" description="Low complexity" evidence="7">
    <location>
        <begin position="990"/>
        <end position="1000"/>
    </location>
</feature>
<evidence type="ECO:0000313" key="8">
    <source>
        <dbReference type="EMBL" id="CAD7080163.1"/>
    </source>
</evidence>
<dbReference type="Gene3D" id="3.30.470.20">
    <property type="entry name" value="ATP-grasp fold, B domain"/>
    <property type="match status" value="1"/>
</dbReference>
<evidence type="ECO:0000256" key="6">
    <source>
        <dbReference type="ARBA" id="ARBA00023212"/>
    </source>
</evidence>
<keyword evidence="2" id="KW-0963">Cytoplasm</keyword>
<feature type="compositionally biased region" description="Low complexity" evidence="7">
    <location>
        <begin position="1"/>
        <end position="16"/>
    </location>
</feature>
<feature type="region of interest" description="Disordered" evidence="7">
    <location>
        <begin position="914"/>
        <end position="951"/>
    </location>
</feature>
<feature type="compositionally biased region" description="Basic and acidic residues" evidence="7">
    <location>
        <begin position="1017"/>
        <end position="1026"/>
    </location>
</feature>
<feature type="region of interest" description="Disordered" evidence="7">
    <location>
        <begin position="1"/>
        <end position="69"/>
    </location>
</feature>
<dbReference type="Proteomes" id="UP000594454">
    <property type="component" value="Chromosome 1"/>
</dbReference>
<keyword evidence="4" id="KW-0547">Nucleotide-binding</keyword>
<keyword evidence="5" id="KW-0067">ATP-binding</keyword>
<dbReference type="EMBL" id="LR899009">
    <property type="protein sequence ID" value="CAD7080163.1"/>
    <property type="molecule type" value="Genomic_DNA"/>
</dbReference>
<gene>
    <name evidence="8" type="ORF">HERILL_LOCUS3329</name>
</gene>
<dbReference type="PANTHER" id="PTHR45870">
    <property type="entry name" value="TUBULIN MONOGLYCYLASE TTLL3"/>
    <property type="match status" value="1"/>
</dbReference>
<feature type="compositionally biased region" description="Polar residues" evidence="7">
    <location>
        <begin position="939"/>
        <end position="951"/>
    </location>
</feature>
<dbReference type="FunFam" id="3.30.470.20:FF:000032">
    <property type="entry name" value="tubulin monoglycylase TTLL3 isoform X2"/>
    <property type="match status" value="1"/>
</dbReference>
<feature type="region of interest" description="Disordered" evidence="7">
    <location>
        <begin position="982"/>
        <end position="1026"/>
    </location>
</feature>
<dbReference type="Pfam" id="PF03133">
    <property type="entry name" value="TTL"/>
    <property type="match status" value="1"/>
</dbReference>
<dbReference type="AlphaFoldDB" id="A0A7R8YP18"/>
<evidence type="ECO:0008006" key="10">
    <source>
        <dbReference type="Google" id="ProtNLM"/>
    </source>
</evidence>
<keyword evidence="6" id="KW-0206">Cytoskeleton</keyword>
<reference evidence="8 9" key="1">
    <citation type="submission" date="2020-11" db="EMBL/GenBank/DDBJ databases">
        <authorList>
            <person name="Wallbank WR R."/>
            <person name="Pardo Diaz C."/>
            <person name="Kozak K."/>
            <person name="Martin S."/>
            <person name="Jiggins C."/>
            <person name="Moest M."/>
            <person name="Warren A I."/>
            <person name="Generalovic N T."/>
            <person name="Byers J.R.P. K."/>
            <person name="Montejo-Kovacevich G."/>
            <person name="Yen C E."/>
        </authorList>
    </citation>
    <scope>NUCLEOTIDE SEQUENCE [LARGE SCALE GENOMIC DNA]</scope>
</reference>
<evidence type="ECO:0000256" key="1">
    <source>
        <dbReference type="ARBA" id="ARBA00004245"/>
    </source>
</evidence>
<dbReference type="GO" id="GO:0003341">
    <property type="term" value="P:cilium movement"/>
    <property type="evidence" value="ECO:0007669"/>
    <property type="project" value="TreeGrafter"/>
</dbReference>
<protein>
    <recommendedName>
        <fullName evidence="10">Tubulin glycylase 3A</fullName>
    </recommendedName>
</protein>
<dbReference type="GO" id="GO:0060271">
    <property type="term" value="P:cilium assembly"/>
    <property type="evidence" value="ECO:0007669"/>
    <property type="project" value="TreeGrafter"/>
</dbReference>
<dbReference type="InterPro" id="IPR004344">
    <property type="entry name" value="TTL/TTLL_fam"/>
</dbReference>
<name>A0A7R8YP18_HERIL</name>
<dbReference type="FunCoup" id="A0A7R8YP18">
    <property type="interactions" value="35"/>
</dbReference>
<evidence type="ECO:0000256" key="5">
    <source>
        <dbReference type="ARBA" id="ARBA00022840"/>
    </source>
</evidence>
<feature type="compositionally biased region" description="Basic and acidic residues" evidence="7">
    <location>
        <begin position="35"/>
        <end position="44"/>
    </location>
</feature>
<dbReference type="InterPro" id="IPR051437">
    <property type="entry name" value="TTLL_monoglycylase"/>
</dbReference>
<evidence type="ECO:0000256" key="2">
    <source>
        <dbReference type="ARBA" id="ARBA00022490"/>
    </source>
</evidence>
<dbReference type="GO" id="GO:0005524">
    <property type="term" value="F:ATP binding"/>
    <property type="evidence" value="ECO:0007669"/>
    <property type="project" value="UniProtKB-KW"/>
</dbReference>
<dbReference type="PANTHER" id="PTHR45870:SF2">
    <property type="entry name" value="TUBULIN MONOGLYCYLASE TTLL3"/>
    <property type="match status" value="1"/>
</dbReference>
<proteinExistence type="predicted"/>
<evidence type="ECO:0000256" key="3">
    <source>
        <dbReference type="ARBA" id="ARBA00022598"/>
    </source>
</evidence>
<dbReference type="InParanoid" id="A0A7R8YP18"/>
<evidence type="ECO:0000256" key="7">
    <source>
        <dbReference type="SAM" id="MobiDB-lite"/>
    </source>
</evidence>
<keyword evidence="3" id="KW-0436">Ligase</keyword>
<sequence length="1026" mass="118041">MLSKRTQSKSKSTSKLSEVHKVEEKFSRSCSTTRRSNDVKEKLKNLVSKTNDPPSDPEPEQSDLSNRPDIPEVLRKQGTSTNCSNSADNDCPCNTLEAVEQVSKQISYSDRRNWISVDRLNELRKKAHEGIKNHRIFTIRGCFFSVRNALAARGWVEKLDVHRKYGIMGMSQVTYEDLAQNLPKRRPGESRRQYLIKCERNIMSRFLEHVPIDFLWTARREKCDWIDQAKNPSMIINRFHRAPFTSKEGLCTQLRDFHWFFEDGVSEMFFPRCYNVWSPEELTEFIENFRMTACIGFLKYIVEKYRTSNWDAVFAQTAKIPFSAIDFAFKRCNEFLDACNHTDIDTEDQIRIWEHDWDAFLTNHFLLTHEQGRIQVDPRKSCDGLIKSAEKLLLEIKAFWPQYNLDGCLNIWIVKPANKCRGRGIILMNNIKKILNMVNPPIATKSRYVVQKYLERPLIIHNTKFDIRQWFLVSSVQPLIIWMYKESYLRFSSQEYNLLNYHESVHLTNHAVQKKYRNGKRDERLPTENMWDCYTFQTYLRQIGQYDMWADRIYPGMQHAIVGAMLASQDNMDRRVNNFELFGADFMICEDFYPWLIEINSSPDLGATTSVTARMCPQCLEDTIKVMIDRKLDVNADTGNFEMIYRQSLPPVPAYMGLNLFLKGKQILPKCSTVKKERLMGSVATYISTCHYRNATPSQPNPNLVPMPTYRPNFELDIDRTPIKKATVIDDLLDNLLPIEAKRALTDGNLRPFGNKSPLISTLVQNGKLLRSATSPSIRSDIAMPVTALARPYTQNSLSSVSANLLEKKQGSRHTELRPTPIHPYSKRYFSCGPRIQVICSQPEEAPCDIKKLQVRNSDPGTIDESKLFAQKLNNNQENQGNRLKDTLSKQNAVVDRLYKSKSAKVEQNLKNLSRKKGCTVTPTPSSSNSVRRNSCSRKQATGNGADNVTKLSKLTPSKTIMDDYTSSPFYAVGMSLRAWKSRQNKSKKSSNQSANTTSNFRSRRSSGVTKSRQLGKMREKNAAEG</sequence>
<comment type="subcellular location">
    <subcellularLocation>
        <location evidence="1">Cytoplasm</location>
        <location evidence="1">Cytoskeleton</location>
    </subcellularLocation>
</comment>
<dbReference type="GO" id="GO:0005930">
    <property type="term" value="C:axoneme"/>
    <property type="evidence" value="ECO:0007669"/>
    <property type="project" value="TreeGrafter"/>
</dbReference>
<feature type="compositionally biased region" description="Basic and acidic residues" evidence="7">
    <location>
        <begin position="17"/>
        <end position="27"/>
    </location>
</feature>
<evidence type="ECO:0000313" key="9">
    <source>
        <dbReference type="Proteomes" id="UP000594454"/>
    </source>
</evidence>
<organism evidence="8 9">
    <name type="scientific">Hermetia illucens</name>
    <name type="common">Black soldier fly</name>
    <dbReference type="NCBI Taxonomy" id="343691"/>
    <lineage>
        <taxon>Eukaryota</taxon>
        <taxon>Metazoa</taxon>
        <taxon>Ecdysozoa</taxon>
        <taxon>Arthropoda</taxon>
        <taxon>Hexapoda</taxon>
        <taxon>Insecta</taxon>
        <taxon>Pterygota</taxon>
        <taxon>Neoptera</taxon>
        <taxon>Endopterygota</taxon>
        <taxon>Diptera</taxon>
        <taxon>Brachycera</taxon>
        <taxon>Stratiomyomorpha</taxon>
        <taxon>Stratiomyidae</taxon>
        <taxon>Hermetiinae</taxon>
        <taxon>Hermetia</taxon>
    </lineage>
</organism>
<dbReference type="PROSITE" id="PS51221">
    <property type="entry name" value="TTL"/>
    <property type="match status" value="1"/>
</dbReference>
<keyword evidence="9" id="KW-1185">Reference proteome</keyword>
<feature type="compositionally biased region" description="Low complexity" evidence="7">
    <location>
        <begin position="919"/>
        <end position="938"/>
    </location>
</feature>
<evidence type="ECO:0000256" key="4">
    <source>
        <dbReference type="ARBA" id="ARBA00022741"/>
    </source>
</evidence>
<accession>A0A7R8YP18</accession>
<dbReference type="OrthoDB" id="202825at2759"/>
<dbReference type="GO" id="GO:0015630">
    <property type="term" value="C:microtubule cytoskeleton"/>
    <property type="evidence" value="ECO:0007669"/>
    <property type="project" value="TreeGrafter"/>
</dbReference>
<dbReference type="SUPFAM" id="SSF56059">
    <property type="entry name" value="Glutathione synthetase ATP-binding domain-like"/>
    <property type="match status" value="1"/>
</dbReference>
<dbReference type="GO" id="GO:0070736">
    <property type="term" value="F:protein-glycine ligase activity, initiating"/>
    <property type="evidence" value="ECO:0007669"/>
    <property type="project" value="TreeGrafter"/>
</dbReference>